<protein>
    <submittedName>
        <fullName evidence="1">Uncharacterized protein</fullName>
    </submittedName>
</protein>
<evidence type="ECO:0000313" key="1">
    <source>
        <dbReference type="EMBL" id="CEK80057.1"/>
    </source>
</evidence>
<dbReference type="EMBL" id="HACG01033192">
    <property type="protein sequence ID" value="CEK80057.1"/>
    <property type="molecule type" value="Transcribed_RNA"/>
</dbReference>
<sequence>CNKVNPSDFYQLEPSSLKEGLEIRFYDTWFISNIFYKFSKPTNHLSHFPERHTTYPDET</sequence>
<dbReference type="AlphaFoldDB" id="A0A0B7AHG2"/>
<proteinExistence type="predicted"/>
<organism evidence="1">
    <name type="scientific">Arion vulgaris</name>
    <dbReference type="NCBI Taxonomy" id="1028688"/>
    <lineage>
        <taxon>Eukaryota</taxon>
        <taxon>Metazoa</taxon>
        <taxon>Spiralia</taxon>
        <taxon>Lophotrochozoa</taxon>
        <taxon>Mollusca</taxon>
        <taxon>Gastropoda</taxon>
        <taxon>Heterobranchia</taxon>
        <taxon>Euthyneura</taxon>
        <taxon>Panpulmonata</taxon>
        <taxon>Eupulmonata</taxon>
        <taxon>Stylommatophora</taxon>
        <taxon>Helicina</taxon>
        <taxon>Arionoidea</taxon>
        <taxon>Arionidae</taxon>
        <taxon>Arion</taxon>
    </lineage>
</organism>
<accession>A0A0B7AHG2</accession>
<feature type="non-terminal residue" evidence="1">
    <location>
        <position position="1"/>
    </location>
</feature>
<name>A0A0B7AHG2_9EUPU</name>
<reference evidence="1" key="1">
    <citation type="submission" date="2014-12" db="EMBL/GenBank/DDBJ databases">
        <title>Insight into the proteome of Arion vulgaris.</title>
        <authorList>
            <person name="Aradska J."/>
            <person name="Bulat T."/>
            <person name="Smidak R."/>
            <person name="Sarate P."/>
            <person name="Gangsoo J."/>
            <person name="Sialana F."/>
            <person name="Bilban M."/>
            <person name="Lubec G."/>
        </authorList>
    </citation>
    <scope>NUCLEOTIDE SEQUENCE</scope>
    <source>
        <tissue evidence="1">Skin</tissue>
    </source>
</reference>
<gene>
    <name evidence="1" type="primary">ORF118876</name>
</gene>